<proteinExistence type="predicted"/>
<dbReference type="PROSITE" id="PS50804">
    <property type="entry name" value="SCAN_BOX"/>
    <property type="match status" value="1"/>
</dbReference>
<evidence type="ECO:0000259" key="1">
    <source>
        <dbReference type="PROSITE" id="PS50804"/>
    </source>
</evidence>
<organism evidence="2 3">
    <name type="scientific">Chelonia mydas</name>
    <name type="common">Green sea-turtle</name>
    <name type="synonym">Chelonia agassizi</name>
    <dbReference type="NCBI Taxonomy" id="8469"/>
    <lineage>
        <taxon>Eukaryota</taxon>
        <taxon>Metazoa</taxon>
        <taxon>Chordata</taxon>
        <taxon>Craniata</taxon>
        <taxon>Vertebrata</taxon>
        <taxon>Euteleostomi</taxon>
        <taxon>Archelosauria</taxon>
        <taxon>Testudinata</taxon>
        <taxon>Testudines</taxon>
        <taxon>Cryptodira</taxon>
        <taxon>Durocryptodira</taxon>
        <taxon>Americhelydia</taxon>
        <taxon>Chelonioidea</taxon>
        <taxon>Cheloniidae</taxon>
        <taxon>Chelonia</taxon>
    </lineage>
</organism>
<dbReference type="EMBL" id="KB530911">
    <property type="protein sequence ID" value="EMP34849.1"/>
    <property type="molecule type" value="Genomic_DNA"/>
</dbReference>
<evidence type="ECO:0000313" key="2">
    <source>
        <dbReference type="EMBL" id="EMP34849.1"/>
    </source>
</evidence>
<name>M7BCG4_CHEMY</name>
<dbReference type="SUPFAM" id="SSF47353">
    <property type="entry name" value="Retrovirus capsid dimerization domain-like"/>
    <property type="match status" value="1"/>
</dbReference>
<feature type="non-terminal residue" evidence="2">
    <location>
        <position position="127"/>
    </location>
</feature>
<feature type="non-terminal residue" evidence="2">
    <location>
        <position position="1"/>
    </location>
</feature>
<dbReference type="Proteomes" id="UP000031443">
    <property type="component" value="Unassembled WGS sequence"/>
</dbReference>
<evidence type="ECO:0000313" key="3">
    <source>
        <dbReference type="Proteomes" id="UP000031443"/>
    </source>
</evidence>
<gene>
    <name evidence="2" type="ORF">UY3_07986</name>
</gene>
<dbReference type="InterPro" id="IPR038269">
    <property type="entry name" value="SCAN_sf"/>
</dbReference>
<dbReference type="Gene3D" id="1.10.4020.10">
    <property type="entry name" value="DNA breaking-rejoining enzymes"/>
    <property type="match status" value="1"/>
</dbReference>
<dbReference type="AlphaFoldDB" id="M7BCG4"/>
<keyword evidence="3" id="KW-1185">Reference proteome</keyword>
<protein>
    <recommendedName>
        <fullName evidence="1">SCAN box domain-containing protein</fullName>
    </recommendedName>
</protein>
<dbReference type="Pfam" id="PF02023">
    <property type="entry name" value="SCAN"/>
    <property type="match status" value="1"/>
</dbReference>
<sequence length="127" mass="14513">DQWATLLGPYLTGTAQAVYRGLSTEDARDYTQVKAAILDALDVSSETWEQVRSLTYTVGTRPRLVAHELREACKRWLLPERRTPDELTEQVILEQFVHILPPQGRAWVLRHRPVMLAAAIALMEDFL</sequence>
<dbReference type="PANTHER" id="PTHR46888">
    <property type="entry name" value="ZINC KNUCKLE DOMAINCONTAINING PROTEIN-RELATED"/>
    <property type="match status" value="1"/>
</dbReference>
<reference evidence="3" key="1">
    <citation type="journal article" date="2013" name="Nat. Genet.">
        <title>The draft genomes of soft-shell turtle and green sea turtle yield insights into the development and evolution of the turtle-specific body plan.</title>
        <authorList>
            <person name="Wang Z."/>
            <person name="Pascual-Anaya J."/>
            <person name="Zadissa A."/>
            <person name="Li W."/>
            <person name="Niimura Y."/>
            <person name="Huang Z."/>
            <person name="Li C."/>
            <person name="White S."/>
            <person name="Xiong Z."/>
            <person name="Fang D."/>
            <person name="Wang B."/>
            <person name="Ming Y."/>
            <person name="Chen Y."/>
            <person name="Zheng Y."/>
            <person name="Kuraku S."/>
            <person name="Pignatelli M."/>
            <person name="Herrero J."/>
            <person name="Beal K."/>
            <person name="Nozawa M."/>
            <person name="Li Q."/>
            <person name="Wang J."/>
            <person name="Zhang H."/>
            <person name="Yu L."/>
            <person name="Shigenobu S."/>
            <person name="Wang J."/>
            <person name="Liu J."/>
            <person name="Flicek P."/>
            <person name="Searle S."/>
            <person name="Wang J."/>
            <person name="Kuratani S."/>
            <person name="Yin Y."/>
            <person name="Aken B."/>
            <person name="Zhang G."/>
            <person name="Irie N."/>
        </authorList>
    </citation>
    <scope>NUCLEOTIDE SEQUENCE [LARGE SCALE GENOMIC DNA]</scope>
</reference>
<accession>M7BCG4</accession>
<feature type="domain" description="SCAN box" evidence="1">
    <location>
        <begin position="49"/>
        <end position="126"/>
    </location>
</feature>
<dbReference type="InterPro" id="IPR003309">
    <property type="entry name" value="SCAN_dom"/>
</dbReference>
<dbReference type="PANTHER" id="PTHR46888:SF1">
    <property type="entry name" value="RIBONUCLEASE H"/>
    <property type="match status" value="1"/>
</dbReference>